<dbReference type="PANTHER" id="PTHR44757">
    <property type="entry name" value="DIGUANYLATE CYCLASE DGCP"/>
    <property type="match status" value="1"/>
</dbReference>
<dbReference type="PANTHER" id="PTHR44757:SF2">
    <property type="entry name" value="BIOFILM ARCHITECTURE MAINTENANCE PROTEIN MBAA"/>
    <property type="match status" value="1"/>
</dbReference>
<gene>
    <name evidence="5" type="ORF">KKP3000_000932</name>
</gene>
<dbReference type="InterPro" id="IPR013656">
    <property type="entry name" value="PAS_4"/>
</dbReference>
<evidence type="ECO:0000259" key="1">
    <source>
        <dbReference type="PROSITE" id="PS50112"/>
    </source>
</evidence>
<dbReference type="SMART" id="SM00091">
    <property type="entry name" value="PAS"/>
    <property type="match status" value="2"/>
</dbReference>
<protein>
    <submittedName>
        <fullName evidence="5">EAL domain-containing protein</fullName>
    </submittedName>
</protein>
<dbReference type="CDD" id="cd01949">
    <property type="entry name" value="GGDEF"/>
    <property type="match status" value="1"/>
</dbReference>
<evidence type="ECO:0000313" key="6">
    <source>
        <dbReference type="Proteomes" id="UP001579974"/>
    </source>
</evidence>
<dbReference type="Pfam" id="PF00990">
    <property type="entry name" value="GGDEF"/>
    <property type="match status" value="1"/>
</dbReference>
<dbReference type="SUPFAM" id="SSF55785">
    <property type="entry name" value="PYP-like sensor domain (PAS domain)"/>
    <property type="match status" value="2"/>
</dbReference>
<dbReference type="InterPro" id="IPR043128">
    <property type="entry name" value="Rev_trsase/Diguanyl_cyclase"/>
</dbReference>
<dbReference type="Pfam" id="PF00989">
    <property type="entry name" value="PAS"/>
    <property type="match status" value="1"/>
</dbReference>
<dbReference type="CDD" id="cd01948">
    <property type="entry name" value="EAL"/>
    <property type="match status" value="1"/>
</dbReference>
<dbReference type="PROSITE" id="PS50887">
    <property type="entry name" value="GGDEF"/>
    <property type="match status" value="1"/>
</dbReference>
<reference evidence="5 6" key="1">
    <citation type="journal article" date="2024" name="Int. J. Mol. Sci.">
        <title>Exploration of Alicyclobacillus spp. Genome in Search of Antibiotic Resistance.</title>
        <authorList>
            <person name="Bucka-Kolendo J."/>
            <person name="Kiousi D.E."/>
            <person name="Dekowska A."/>
            <person name="Mikolajczuk-Szczyrba A."/>
            <person name="Karadedos D.M."/>
            <person name="Michael P."/>
            <person name="Galanis A."/>
            <person name="Sokolowska B."/>
        </authorList>
    </citation>
    <scope>NUCLEOTIDE SEQUENCE [LARGE SCALE GENOMIC DNA]</scope>
    <source>
        <strain evidence="5 6">KKP 3000</strain>
    </source>
</reference>
<dbReference type="SMART" id="SM00086">
    <property type="entry name" value="PAC"/>
    <property type="match status" value="2"/>
</dbReference>
<comment type="caution">
    <text evidence="5">The sequence shown here is derived from an EMBL/GenBank/DDBJ whole genome shotgun (WGS) entry which is preliminary data.</text>
</comment>
<feature type="domain" description="PAC" evidence="2">
    <location>
        <begin position="86"/>
        <end position="138"/>
    </location>
</feature>
<dbReference type="Gene3D" id="3.30.450.20">
    <property type="entry name" value="PAS domain"/>
    <property type="match status" value="2"/>
</dbReference>
<dbReference type="SUPFAM" id="SSF55073">
    <property type="entry name" value="Nucleotide cyclase"/>
    <property type="match status" value="1"/>
</dbReference>
<dbReference type="Gene3D" id="3.20.20.450">
    <property type="entry name" value="EAL domain"/>
    <property type="match status" value="1"/>
</dbReference>
<dbReference type="PROSITE" id="PS50113">
    <property type="entry name" value="PAC"/>
    <property type="match status" value="2"/>
</dbReference>
<proteinExistence type="predicted"/>
<dbReference type="CDD" id="cd00130">
    <property type="entry name" value="PAS"/>
    <property type="match status" value="2"/>
</dbReference>
<organism evidence="5 6">
    <name type="scientific">Alicyclobacillus fastidiosus</name>
    <dbReference type="NCBI Taxonomy" id="392011"/>
    <lineage>
        <taxon>Bacteria</taxon>
        <taxon>Bacillati</taxon>
        <taxon>Bacillota</taxon>
        <taxon>Bacilli</taxon>
        <taxon>Bacillales</taxon>
        <taxon>Alicyclobacillaceae</taxon>
        <taxon>Alicyclobacillus</taxon>
    </lineage>
</organism>
<dbReference type="Gene3D" id="3.30.70.270">
    <property type="match status" value="1"/>
</dbReference>
<dbReference type="PROSITE" id="PS50112">
    <property type="entry name" value="PAS"/>
    <property type="match status" value="1"/>
</dbReference>
<dbReference type="PROSITE" id="PS50883">
    <property type="entry name" value="EAL"/>
    <property type="match status" value="1"/>
</dbReference>
<feature type="domain" description="PAS" evidence="1">
    <location>
        <begin position="139"/>
        <end position="209"/>
    </location>
</feature>
<feature type="domain" description="PAC" evidence="2">
    <location>
        <begin position="211"/>
        <end position="262"/>
    </location>
</feature>
<dbReference type="InterPro" id="IPR035919">
    <property type="entry name" value="EAL_sf"/>
</dbReference>
<dbReference type="InterPro" id="IPR000014">
    <property type="entry name" value="PAS"/>
</dbReference>
<accession>A0ABV5AJ04</accession>
<dbReference type="InterPro" id="IPR000700">
    <property type="entry name" value="PAS-assoc_C"/>
</dbReference>
<dbReference type="Pfam" id="PF00563">
    <property type="entry name" value="EAL"/>
    <property type="match status" value="1"/>
</dbReference>
<keyword evidence="6" id="KW-1185">Reference proteome</keyword>
<dbReference type="InterPro" id="IPR000160">
    <property type="entry name" value="GGDEF_dom"/>
</dbReference>
<dbReference type="Proteomes" id="UP001579974">
    <property type="component" value="Unassembled WGS sequence"/>
</dbReference>
<evidence type="ECO:0000259" key="2">
    <source>
        <dbReference type="PROSITE" id="PS50113"/>
    </source>
</evidence>
<evidence type="ECO:0000259" key="3">
    <source>
        <dbReference type="PROSITE" id="PS50883"/>
    </source>
</evidence>
<dbReference type="InterPro" id="IPR029787">
    <property type="entry name" value="Nucleotide_cyclase"/>
</dbReference>
<dbReference type="EMBL" id="JBDXSU010000017">
    <property type="protein sequence ID" value="MFB5192138.1"/>
    <property type="molecule type" value="Genomic_DNA"/>
</dbReference>
<dbReference type="NCBIfam" id="TIGR00254">
    <property type="entry name" value="GGDEF"/>
    <property type="match status" value="1"/>
</dbReference>
<evidence type="ECO:0000259" key="4">
    <source>
        <dbReference type="PROSITE" id="PS50887"/>
    </source>
</evidence>
<dbReference type="Pfam" id="PF08448">
    <property type="entry name" value="PAS_4"/>
    <property type="match status" value="1"/>
</dbReference>
<dbReference type="InterPro" id="IPR001610">
    <property type="entry name" value="PAC"/>
</dbReference>
<dbReference type="SMART" id="SM00267">
    <property type="entry name" value="GGDEF"/>
    <property type="match status" value="1"/>
</dbReference>
<dbReference type="RefSeq" id="WP_375330584.1">
    <property type="nucleotide sequence ID" value="NZ_JBDXSU010000017.1"/>
</dbReference>
<dbReference type="InterPro" id="IPR035965">
    <property type="entry name" value="PAS-like_dom_sf"/>
</dbReference>
<dbReference type="InterPro" id="IPR013767">
    <property type="entry name" value="PAS_fold"/>
</dbReference>
<feature type="domain" description="EAL" evidence="3">
    <location>
        <begin position="437"/>
        <end position="690"/>
    </location>
</feature>
<sequence length="690" mass="78318">MINHESYLPTLECFIHTLPDFINVKDGQGRWIEANAVALDVFHLPRDVDYRGKRDSELAAFTPFFAESLQFCEVTDEQVWKDGQVVRGREEIPQPDGGVRVFDTIKVPLFHEDGSRKLLIVIGRDITEHDRAHHELEESKQRYRSLFYNSPNAVFSLDLNRNFSSLNSKMVALCGYEADELIGKPFSTIVSEECQSDAVKLHRVALEDPSQSIELSIRRKDAKIVDINLYEMPIVVNSETIGVYGVAKDISDQKRSEQIIHHMAFYDTLTGLANRALLTKTIEDAIEDLRHHDRSLALLFLDLDNFKSLNDTKGHSVGDQFLKQVAERLRTCVSSTKDLICRLGGDEFVVLLPTVTNCTEVRNVACKILNSFEKPWYLEDEKLVFTASVGIAMTSDSHQSAERLIRNADIAMYEAKRKGKNTYQYFDQKLNERIHRRFEIEKSLRRALECEEFKLLFQPQIDTVTKAITGAEALIRWEHPELGLVSPGEFIDVAEDSGLIVPIGKWVIREVCAYIKKWIDAGVPLVRVSLNVSPRQFQDENFVDYFTQVLSETRVSGKWIGVEITECGIIQDVQYAQKTIMELRKMGIAIDIDDFGTGYSSFSYLMDFPVDKIKIDQAFVKDMHIEKAGAIVKSVISLAHNLNMLSIAEGVETEKQSTLLASYGCDEQQGYFFHGPVDEVEFIGLLTSGL</sequence>
<evidence type="ECO:0000313" key="5">
    <source>
        <dbReference type="EMBL" id="MFB5192138.1"/>
    </source>
</evidence>
<dbReference type="SMART" id="SM00052">
    <property type="entry name" value="EAL"/>
    <property type="match status" value="1"/>
</dbReference>
<dbReference type="InterPro" id="IPR001633">
    <property type="entry name" value="EAL_dom"/>
</dbReference>
<feature type="domain" description="GGDEF" evidence="4">
    <location>
        <begin position="294"/>
        <end position="428"/>
    </location>
</feature>
<name>A0ABV5AJ04_9BACL</name>
<dbReference type="NCBIfam" id="TIGR00229">
    <property type="entry name" value="sensory_box"/>
    <property type="match status" value="1"/>
</dbReference>
<dbReference type="SUPFAM" id="SSF141868">
    <property type="entry name" value="EAL domain-like"/>
    <property type="match status" value="1"/>
</dbReference>
<dbReference type="InterPro" id="IPR052155">
    <property type="entry name" value="Biofilm_reg_signaling"/>
</dbReference>